<feature type="region of interest" description="Disordered" evidence="6">
    <location>
        <begin position="278"/>
        <end position="297"/>
    </location>
</feature>
<keyword evidence="3" id="KW-0133">Cell shape</keyword>
<dbReference type="PANTHER" id="PTHR34138">
    <property type="entry name" value="CELL SHAPE-DETERMINING PROTEIN MREC"/>
    <property type="match status" value="1"/>
</dbReference>
<keyword evidence="7" id="KW-0472">Membrane</keyword>
<sequence length="297" mass="30916">MAPPANRRSSYSRRAQYTTFLSYSAGVLGAVVGLGLVVVSLVNPDFFSPLRGLAADATEPASQAAASGRTFGHDVVANVTGFFHTGSEDARIRRELAEAKVRLVEAEATKAENQRLKGLLGIGDDDAKPVAFSRLTASTGASTRRYATLGAGRDKGVVTGMPVRSPMGLVGRVLEVGASSSRVLLITDSESLVPVRRASDGVPAFAQGASDGTLRIRLINLGLNPLKKGDVLVTSGSGGLYRPGTPMAIVTELLRDGAIARVLSNPSDTDYVMVERAWAPPPPPPAATTAAKKPGKP</sequence>
<feature type="compositionally biased region" description="Low complexity" evidence="6">
    <location>
        <begin position="287"/>
        <end position="297"/>
    </location>
</feature>
<dbReference type="EMBL" id="JBHLTM010000061">
    <property type="protein sequence ID" value="MFC0685906.1"/>
    <property type="molecule type" value="Genomic_DNA"/>
</dbReference>
<dbReference type="Gene3D" id="2.40.10.350">
    <property type="entry name" value="Rod shape-determining protein MreC, domain 2"/>
    <property type="match status" value="1"/>
</dbReference>
<evidence type="ECO:0000256" key="6">
    <source>
        <dbReference type="SAM" id="MobiDB-lite"/>
    </source>
</evidence>
<dbReference type="InterPro" id="IPR042175">
    <property type="entry name" value="Cell/Rod_MreC_2"/>
</dbReference>
<feature type="coiled-coil region" evidence="5">
    <location>
        <begin position="87"/>
        <end position="116"/>
    </location>
</feature>
<dbReference type="InterPro" id="IPR055342">
    <property type="entry name" value="MreC_beta-barrel_core"/>
</dbReference>
<evidence type="ECO:0000256" key="3">
    <source>
        <dbReference type="ARBA" id="ARBA00022960"/>
    </source>
</evidence>
<evidence type="ECO:0000256" key="2">
    <source>
        <dbReference type="ARBA" id="ARBA00013855"/>
    </source>
</evidence>
<keyword evidence="10" id="KW-1185">Reference proteome</keyword>
<dbReference type="Proteomes" id="UP001589858">
    <property type="component" value="Unassembled WGS sequence"/>
</dbReference>
<keyword evidence="7" id="KW-0812">Transmembrane</keyword>
<keyword evidence="7" id="KW-1133">Transmembrane helix</keyword>
<dbReference type="Gene3D" id="2.40.10.340">
    <property type="entry name" value="Rod shape-determining protein MreC, domain 1"/>
    <property type="match status" value="1"/>
</dbReference>
<evidence type="ECO:0000256" key="5">
    <source>
        <dbReference type="SAM" id="Coils"/>
    </source>
</evidence>
<gene>
    <name evidence="9" type="primary">mreC</name>
    <name evidence="9" type="ORF">ACFFF8_15020</name>
</gene>
<organism evidence="9 10">
    <name type="scientific">Novosphingobium clariflavum</name>
    <dbReference type="NCBI Taxonomy" id="2029884"/>
    <lineage>
        <taxon>Bacteria</taxon>
        <taxon>Pseudomonadati</taxon>
        <taxon>Pseudomonadota</taxon>
        <taxon>Alphaproteobacteria</taxon>
        <taxon>Sphingomonadales</taxon>
        <taxon>Sphingomonadaceae</taxon>
        <taxon>Novosphingobium</taxon>
    </lineage>
</organism>
<protein>
    <recommendedName>
        <fullName evidence="2">Cell shape-determining protein MreC</fullName>
    </recommendedName>
    <alternativeName>
        <fullName evidence="4">Cell shape protein MreC</fullName>
    </alternativeName>
</protein>
<keyword evidence="5" id="KW-0175">Coiled coil</keyword>
<comment type="caution">
    <text evidence="9">The sequence shown here is derived from an EMBL/GenBank/DDBJ whole genome shotgun (WGS) entry which is preliminary data.</text>
</comment>
<reference evidence="9 10" key="1">
    <citation type="submission" date="2024-09" db="EMBL/GenBank/DDBJ databases">
        <authorList>
            <person name="Sun Q."/>
            <person name="Mori K."/>
        </authorList>
    </citation>
    <scope>NUCLEOTIDE SEQUENCE [LARGE SCALE GENOMIC DNA]</scope>
    <source>
        <strain evidence="9 10">CICC 11035S</strain>
    </source>
</reference>
<evidence type="ECO:0000313" key="9">
    <source>
        <dbReference type="EMBL" id="MFC0685906.1"/>
    </source>
</evidence>
<comment type="similarity">
    <text evidence="1">Belongs to the MreC family.</text>
</comment>
<name>A0ABV6SA58_9SPHN</name>
<evidence type="ECO:0000256" key="1">
    <source>
        <dbReference type="ARBA" id="ARBA00009369"/>
    </source>
</evidence>
<evidence type="ECO:0000256" key="7">
    <source>
        <dbReference type="SAM" id="Phobius"/>
    </source>
</evidence>
<dbReference type="InterPro" id="IPR042177">
    <property type="entry name" value="Cell/Rod_1"/>
</dbReference>
<evidence type="ECO:0000256" key="4">
    <source>
        <dbReference type="ARBA" id="ARBA00032089"/>
    </source>
</evidence>
<feature type="domain" description="Rod shape-determining protein MreC beta-barrel core" evidence="8">
    <location>
        <begin position="140"/>
        <end position="273"/>
    </location>
</feature>
<evidence type="ECO:0000313" key="10">
    <source>
        <dbReference type="Proteomes" id="UP001589858"/>
    </source>
</evidence>
<dbReference type="RefSeq" id="WP_267218660.1">
    <property type="nucleotide sequence ID" value="NZ_JAPCWC010000002.1"/>
</dbReference>
<evidence type="ECO:0000259" key="8">
    <source>
        <dbReference type="Pfam" id="PF04085"/>
    </source>
</evidence>
<dbReference type="PANTHER" id="PTHR34138:SF1">
    <property type="entry name" value="CELL SHAPE-DETERMINING PROTEIN MREC"/>
    <property type="match status" value="1"/>
</dbReference>
<accession>A0ABV6SA58</accession>
<proteinExistence type="inferred from homology"/>
<dbReference type="Pfam" id="PF04085">
    <property type="entry name" value="MreC"/>
    <property type="match status" value="1"/>
</dbReference>
<dbReference type="InterPro" id="IPR007221">
    <property type="entry name" value="MreC"/>
</dbReference>
<feature type="transmembrane region" description="Helical" evidence="7">
    <location>
        <begin position="20"/>
        <end position="42"/>
    </location>
</feature>